<dbReference type="Proteomes" id="UP000779508">
    <property type="component" value="Unassembled WGS sequence"/>
</dbReference>
<dbReference type="EMBL" id="JAHLQK010000004">
    <property type="protein sequence ID" value="MBU5676789.1"/>
    <property type="molecule type" value="Genomic_DNA"/>
</dbReference>
<evidence type="ECO:0008006" key="3">
    <source>
        <dbReference type="Google" id="ProtNLM"/>
    </source>
</evidence>
<evidence type="ECO:0000313" key="1">
    <source>
        <dbReference type="EMBL" id="MBU5676789.1"/>
    </source>
</evidence>
<accession>A0ABS6G3P5</accession>
<dbReference type="RefSeq" id="WP_216417016.1">
    <property type="nucleotide sequence ID" value="NZ_JAHLQK010000004.1"/>
</dbReference>
<organism evidence="1 2">
    <name type="scientific">Alkaliphilus flagellatus</name>
    <dbReference type="NCBI Taxonomy" id="2841507"/>
    <lineage>
        <taxon>Bacteria</taxon>
        <taxon>Bacillati</taxon>
        <taxon>Bacillota</taxon>
        <taxon>Clostridia</taxon>
        <taxon>Peptostreptococcales</taxon>
        <taxon>Natronincolaceae</taxon>
        <taxon>Alkaliphilus</taxon>
    </lineage>
</organism>
<sequence length="385" mass="45534">MEANNKNIDILAYVAYGDAVGFLKQNDNNSNNEGLHPFSYSYSEDLKLKADTGQWSYITQLMLINCKCLVDNKDNRHVLIDYKRMIEEIKLWKYYRYGTPLNYIYKLKLGNQYYKDDFYWNDKRGEAFSRIIPIALANKNFNAAQEEVYKNIIYINRHPQVVLTGLLLLKTIFFLIKNKLIEKKQLIDELKNYLIHLQLLELEEYVNGQLPSNYKIRFEQEKINYLIDLDRLKDSDTYSFDTYDSKNILITSLNNLLNIHTDIGYMSNLLKCKEKEVYAITYGLLALIKQADKIVINQIKDISFIRSMGEYVFKLREYEVGRILFEKRDNEIDLFSLNKGAMLKHPLLNNIRIKDKVQFSNYIELTVESKSGEYKFIIQKNQDSF</sequence>
<gene>
    <name evidence="1" type="ORF">KQI88_10200</name>
</gene>
<name>A0ABS6G3P5_9FIRM</name>
<comment type="caution">
    <text evidence="1">The sequence shown here is derived from an EMBL/GenBank/DDBJ whole genome shotgun (WGS) entry which is preliminary data.</text>
</comment>
<evidence type="ECO:0000313" key="2">
    <source>
        <dbReference type="Proteomes" id="UP000779508"/>
    </source>
</evidence>
<reference evidence="1 2" key="1">
    <citation type="submission" date="2021-06" db="EMBL/GenBank/DDBJ databases">
        <authorList>
            <person name="Sun Q."/>
            <person name="Li D."/>
        </authorList>
    </citation>
    <scope>NUCLEOTIDE SEQUENCE [LARGE SCALE GENOMIC DNA]</scope>
    <source>
        <strain evidence="1 2">MSJ-5</strain>
    </source>
</reference>
<proteinExistence type="predicted"/>
<keyword evidence="2" id="KW-1185">Reference proteome</keyword>
<protein>
    <recommendedName>
        <fullName evidence="3">ADP-ribosylglycohydrolase</fullName>
    </recommendedName>
</protein>